<keyword evidence="3" id="KW-1185">Reference proteome</keyword>
<evidence type="ECO:0000313" key="3">
    <source>
        <dbReference type="Proteomes" id="UP000552700"/>
    </source>
</evidence>
<keyword evidence="1" id="KW-0732">Signal</keyword>
<proteinExistence type="predicted"/>
<reference evidence="2 3" key="1">
    <citation type="submission" date="2020-08" db="EMBL/GenBank/DDBJ databases">
        <title>Genomic Encyclopedia of Type Strains, Phase IV (KMG-IV): sequencing the most valuable type-strain genomes for metagenomic binning, comparative biology and taxonomic classification.</title>
        <authorList>
            <person name="Goeker M."/>
        </authorList>
    </citation>
    <scope>NUCLEOTIDE SEQUENCE [LARGE SCALE GENOMIC DNA]</scope>
    <source>
        <strain evidence="2 3">DSM 102255</strain>
    </source>
</reference>
<gene>
    <name evidence="2" type="ORF">FHS92_003607</name>
</gene>
<evidence type="ECO:0000313" key="2">
    <source>
        <dbReference type="EMBL" id="MBB6125841.1"/>
    </source>
</evidence>
<dbReference type="EMBL" id="JACIJP010000017">
    <property type="protein sequence ID" value="MBB6125841.1"/>
    <property type="molecule type" value="Genomic_DNA"/>
</dbReference>
<name>A0A841JCK9_9SPHN</name>
<feature type="non-terminal residue" evidence="2">
    <location>
        <position position="92"/>
    </location>
</feature>
<dbReference type="AlphaFoldDB" id="A0A841JCK9"/>
<accession>A0A841JCK9</accession>
<dbReference type="Proteomes" id="UP000552700">
    <property type="component" value="Unassembled WGS sequence"/>
</dbReference>
<evidence type="ECO:0000256" key="1">
    <source>
        <dbReference type="SAM" id="SignalP"/>
    </source>
</evidence>
<comment type="caution">
    <text evidence="2">The sequence shown here is derived from an EMBL/GenBank/DDBJ whole genome shotgun (WGS) entry which is preliminary data.</text>
</comment>
<sequence>MRGALTHRLAGASRKALTAVLAASVVLAAPTPALAGVEGEMQNFMSDMGAQANVTGPSAYQAQSARSCDFGHLGEHVGNGLVVVDDRPCEER</sequence>
<organism evidence="2 3">
    <name type="scientific">Sphingobium subterraneum</name>
    <dbReference type="NCBI Taxonomy" id="627688"/>
    <lineage>
        <taxon>Bacteria</taxon>
        <taxon>Pseudomonadati</taxon>
        <taxon>Pseudomonadota</taxon>
        <taxon>Alphaproteobacteria</taxon>
        <taxon>Sphingomonadales</taxon>
        <taxon>Sphingomonadaceae</taxon>
        <taxon>Sphingobium</taxon>
    </lineage>
</organism>
<protein>
    <submittedName>
        <fullName evidence="2">Uncharacterized protein</fullName>
    </submittedName>
</protein>
<feature type="chain" id="PRO_5032808295" evidence="1">
    <location>
        <begin position="36"/>
        <end position="92"/>
    </location>
</feature>
<feature type="signal peptide" evidence="1">
    <location>
        <begin position="1"/>
        <end position="35"/>
    </location>
</feature>